<dbReference type="GO" id="GO:0000981">
    <property type="term" value="F:DNA-binding transcription factor activity, RNA polymerase II-specific"/>
    <property type="evidence" value="ECO:0007669"/>
    <property type="project" value="TreeGrafter"/>
</dbReference>
<evidence type="ECO:0000256" key="2">
    <source>
        <dbReference type="ARBA" id="ARBA00023015"/>
    </source>
</evidence>
<evidence type="ECO:0000313" key="8">
    <source>
        <dbReference type="EMBL" id="KAK4730882.1"/>
    </source>
</evidence>
<dbReference type="Proteomes" id="UP001311915">
    <property type="component" value="Unassembled WGS sequence"/>
</dbReference>
<comment type="subcellular location">
    <subcellularLocation>
        <location evidence="1">Nucleus</location>
    </subcellularLocation>
</comment>
<dbReference type="Gene3D" id="3.40.1810.10">
    <property type="entry name" value="Transcription factor, MADS-box"/>
    <property type="match status" value="1"/>
</dbReference>
<name>A0AAV9LYS0_9SOLN</name>
<accession>A0AAV9LYS0</accession>
<evidence type="ECO:0000256" key="4">
    <source>
        <dbReference type="ARBA" id="ARBA00023163"/>
    </source>
</evidence>
<sequence>MTEKKTLGRRKISIAKIENKDDLYSSFSKRRKTLYKKASNIIGKYDIDVGIITLSPSDNPFSFFHPTIVDVVDRFFSPYAQGSEISRLNIANTRIRIKEKQVELDNLEIIEETLTNQTIDDTGIEEMWEQIKEFNPEDLKKFESRLDEVDLMLKNVAASFAQTSQENAN</sequence>
<keyword evidence="3" id="KW-0238">DNA-binding</keyword>
<evidence type="ECO:0000256" key="6">
    <source>
        <dbReference type="SAM" id="Coils"/>
    </source>
</evidence>
<comment type="caution">
    <text evidence="8">The sequence shown here is derived from an EMBL/GenBank/DDBJ whole genome shotgun (WGS) entry which is preliminary data.</text>
</comment>
<dbReference type="Pfam" id="PF00319">
    <property type="entry name" value="SRF-TF"/>
    <property type="match status" value="1"/>
</dbReference>
<keyword evidence="4" id="KW-0804">Transcription</keyword>
<evidence type="ECO:0000259" key="7">
    <source>
        <dbReference type="PROSITE" id="PS50066"/>
    </source>
</evidence>
<proteinExistence type="predicted"/>
<dbReference type="PROSITE" id="PS50066">
    <property type="entry name" value="MADS_BOX_2"/>
    <property type="match status" value="1"/>
</dbReference>
<dbReference type="SMART" id="SM00432">
    <property type="entry name" value="MADS"/>
    <property type="match status" value="1"/>
</dbReference>
<evidence type="ECO:0000256" key="3">
    <source>
        <dbReference type="ARBA" id="ARBA00023125"/>
    </source>
</evidence>
<dbReference type="PANTHER" id="PTHR11945:SF597">
    <property type="entry name" value="MADS BOX PROTEIN"/>
    <property type="match status" value="1"/>
</dbReference>
<dbReference type="GO" id="GO:0000978">
    <property type="term" value="F:RNA polymerase II cis-regulatory region sequence-specific DNA binding"/>
    <property type="evidence" value="ECO:0007669"/>
    <property type="project" value="TreeGrafter"/>
</dbReference>
<protein>
    <recommendedName>
        <fullName evidence="7">MADS-box domain-containing protein</fullName>
    </recommendedName>
</protein>
<evidence type="ECO:0000256" key="5">
    <source>
        <dbReference type="ARBA" id="ARBA00023242"/>
    </source>
</evidence>
<dbReference type="GO" id="GO:0046983">
    <property type="term" value="F:protein dimerization activity"/>
    <property type="evidence" value="ECO:0007669"/>
    <property type="project" value="InterPro"/>
</dbReference>
<keyword evidence="2" id="KW-0805">Transcription regulation</keyword>
<dbReference type="PRINTS" id="PR00404">
    <property type="entry name" value="MADSDOMAIN"/>
</dbReference>
<evidence type="ECO:0000256" key="1">
    <source>
        <dbReference type="ARBA" id="ARBA00004123"/>
    </source>
</evidence>
<gene>
    <name evidence="8" type="ORF">R3W88_023870</name>
</gene>
<dbReference type="PANTHER" id="PTHR11945">
    <property type="entry name" value="MADS BOX PROTEIN"/>
    <property type="match status" value="1"/>
</dbReference>
<keyword evidence="9" id="KW-1185">Reference proteome</keyword>
<dbReference type="InterPro" id="IPR002100">
    <property type="entry name" value="TF_MADSbox"/>
</dbReference>
<reference evidence="8 9" key="1">
    <citation type="submission" date="2023-10" db="EMBL/GenBank/DDBJ databases">
        <title>Genome-Wide Identification Analysis in wild type Solanum Pinnatisectum Reveals Some Genes Defensing Phytophthora Infestans.</title>
        <authorList>
            <person name="Sun C."/>
        </authorList>
    </citation>
    <scope>NUCLEOTIDE SEQUENCE [LARGE SCALE GENOMIC DNA]</scope>
    <source>
        <strain evidence="8">LQN</strain>
        <tissue evidence="8">Leaf</tissue>
    </source>
</reference>
<feature type="domain" description="MADS-box" evidence="7">
    <location>
        <begin position="7"/>
        <end position="67"/>
    </location>
</feature>
<keyword evidence="5" id="KW-0539">Nucleus</keyword>
<dbReference type="AlphaFoldDB" id="A0AAV9LYS0"/>
<feature type="coiled-coil region" evidence="6">
    <location>
        <begin position="90"/>
        <end position="117"/>
    </location>
</feature>
<dbReference type="InterPro" id="IPR036879">
    <property type="entry name" value="TF_MADSbox_sf"/>
</dbReference>
<keyword evidence="6" id="KW-0175">Coiled coil</keyword>
<dbReference type="EMBL" id="JAWPEI010000003">
    <property type="protein sequence ID" value="KAK4730882.1"/>
    <property type="molecule type" value="Genomic_DNA"/>
</dbReference>
<dbReference type="GO" id="GO:0005634">
    <property type="term" value="C:nucleus"/>
    <property type="evidence" value="ECO:0007669"/>
    <property type="project" value="UniProtKB-SubCell"/>
</dbReference>
<evidence type="ECO:0000313" key="9">
    <source>
        <dbReference type="Proteomes" id="UP001311915"/>
    </source>
</evidence>
<dbReference type="SUPFAM" id="SSF55455">
    <property type="entry name" value="SRF-like"/>
    <property type="match status" value="1"/>
</dbReference>
<organism evidence="8 9">
    <name type="scientific">Solanum pinnatisectum</name>
    <name type="common">tansyleaf nightshade</name>
    <dbReference type="NCBI Taxonomy" id="50273"/>
    <lineage>
        <taxon>Eukaryota</taxon>
        <taxon>Viridiplantae</taxon>
        <taxon>Streptophyta</taxon>
        <taxon>Embryophyta</taxon>
        <taxon>Tracheophyta</taxon>
        <taxon>Spermatophyta</taxon>
        <taxon>Magnoliopsida</taxon>
        <taxon>eudicotyledons</taxon>
        <taxon>Gunneridae</taxon>
        <taxon>Pentapetalae</taxon>
        <taxon>asterids</taxon>
        <taxon>lamiids</taxon>
        <taxon>Solanales</taxon>
        <taxon>Solanaceae</taxon>
        <taxon>Solanoideae</taxon>
        <taxon>Solaneae</taxon>
        <taxon>Solanum</taxon>
    </lineage>
</organism>